<evidence type="ECO:0000313" key="1">
    <source>
        <dbReference type="EMBL" id="GLD57767.1"/>
    </source>
</evidence>
<dbReference type="AlphaFoldDB" id="A0AAD3R6L2"/>
<dbReference type="Proteomes" id="UP001279410">
    <property type="component" value="Unassembled WGS sequence"/>
</dbReference>
<organism evidence="1 2">
    <name type="scientific">Lates japonicus</name>
    <name type="common">Japanese lates</name>
    <dbReference type="NCBI Taxonomy" id="270547"/>
    <lineage>
        <taxon>Eukaryota</taxon>
        <taxon>Metazoa</taxon>
        <taxon>Chordata</taxon>
        <taxon>Craniata</taxon>
        <taxon>Vertebrata</taxon>
        <taxon>Euteleostomi</taxon>
        <taxon>Actinopterygii</taxon>
        <taxon>Neopterygii</taxon>
        <taxon>Teleostei</taxon>
        <taxon>Neoteleostei</taxon>
        <taxon>Acanthomorphata</taxon>
        <taxon>Carangaria</taxon>
        <taxon>Carangaria incertae sedis</taxon>
        <taxon>Centropomidae</taxon>
        <taxon>Lates</taxon>
    </lineage>
</organism>
<reference evidence="1" key="1">
    <citation type="submission" date="2022-08" db="EMBL/GenBank/DDBJ databases">
        <title>Genome sequencing of akame (Lates japonicus).</title>
        <authorList>
            <person name="Hashiguchi Y."/>
            <person name="Takahashi H."/>
        </authorList>
    </citation>
    <scope>NUCLEOTIDE SEQUENCE</scope>
    <source>
        <strain evidence="1">Kochi</strain>
    </source>
</reference>
<proteinExistence type="predicted"/>
<dbReference type="EMBL" id="BRZM01000030">
    <property type="protein sequence ID" value="GLD57767.1"/>
    <property type="molecule type" value="Genomic_DNA"/>
</dbReference>
<sequence>MDTDVISERVQHMRPSSFSVRQQQHYRAEKMLMRQFMLMKEQHEVPIYLSTKDMKAWLLAGRDFLEEFQETAKQVEARRLLMVELAWTSARRSCLDQMEQELREELEKEKRLSLQFSRKVTVEGLQMFLSVIRPKAEQDVQTFLGHLSNKLLSSFTDSHTSKQTKLALLTKLHSATRPLVTQMVDIALKFLLDEPEPLVEVKRSQTGGSVESRDSSLTSALRKRSEAASAEIGRLLADTAASCFCLNTSFIKARLVHICTSAAQDMVKAIYKRFVDRSETFHLMSFDESSITARDGAVCAVQDMDDRAQSAGYELALQLFTEDDPTTPELCPVEAAERTDEKEDEGKQGLQGFLSRIWRKIMRVSTEE</sequence>
<comment type="caution">
    <text evidence="1">The sequence shown here is derived from an EMBL/GenBank/DDBJ whole genome shotgun (WGS) entry which is preliminary data.</text>
</comment>
<name>A0AAD3R6L2_LATJO</name>
<protein>
    <submittedName>
        <fullName evidence="1">Uncharacterized protein</fullName>
    </submittedName>
</protein>
<keyword evidence="2" id="KW-1185">Reference proteome</keyword>
<accession>A0AAD3R6L2</accession>
<evidence type="ECO:0000313" key="2">
    <source>
        <dbReference type="Proteomes" id="UP001279410"/>
    </source>
</evidence>
<gene>
    <name evidence="1" type="ORF">AKAME5_000996200</name>
</gene>